<proteinExistence type="predicted"/>
<accession>A0A7T3JE77</accession>
<organism evidence="1 2">
    <name type="scientific">Enterococcus phage PBEF129</name>
    <dbReference type="NCBI Taxonomy" id="2696337"/>
    <lineage>
        <taxon>Viruses</taxon>
        <taxon>Duplodnaviria</taxon>
        <taxon>Heunggongvirae</taxon>
        <taxon>Uroviricota</taxon>
        <taxon>Caudoviricetes</taxon>
        <taxon>Herelleviridae</taxon>
        <taxon>Brockvirinae</taxon>
        <taxon>Kochikohdavirus</taxon>
        <taxon>Kochikohdavirus ECP3</taxon>
    </lineage>
</organism>
<evidence type="ECO:0000313" key="2">
    <source>
        <dbReference type="Proteomes" id="UP000463860"/>
    </source>
</evidence>
<dbReference type="Proteomes" id="UP000463860">
    <property type="component" value="Segment"/>
</dbReference>
<name>A0A7T3JE77_9CAUD</name>
<keyword evidence="2" id="KW-1185">Reference proteome</keyword>
<protein>
    <submittedName>
        <fullName evidence="1">Uncharacterized protein</fullName>
    </submittedName>
</protein>
<dbReference type="EMBL" id="MN854830">
    <property type="protein sequence ID" value="QPW37271.1"/>
    <property type="molecule type" value="Genomic_DNA"/>
</dbReference>
<reference evidence="1" key="1">
    <citation type="submission" date="2020-12" db="EMBL/GenBank/DDBJ databases">
        <title>Comparison of Enterococcus faecalis Biofilm Removal Efficiency Among Bacteriophage PBEF129, Its Endolysin, and Cefotaxime.</title>
        <authorList>
            <person name="Myung H."/>
            <person name="Oh H."/>
            <person name="Hwang Y."/>
            <person name="Hong H."/>
        </authorList>
    </citation>
    <scope>NUCLEOTIDE SEQUENCE</scope>
</reference>
<evidence type="ECO:0000313" key="1">
    <source>
        <dbReference type="EMBL" id="QPW37271.1"/>
    </source>
</evidence>
<sequence>MFLINCSLASLTRLGLNNSEPLSNLGNSRSNIAKSMSTSSLEKETVIISDGLLFSIPFINSSLISISSKIGAISFIK</sequence>